<dbReference type="GO" id="GO:0005737">
    <property type="term" value="C:cytoplasm"/>
    <property type="evidence" value="ECO:0007669"/>
    <property type="project" value="UniProtKB-SubCell"/>
</dbReference>
<organism evidence="8 9">
    <name type="scientific">Camellia sinensis</name>
    <name type="common">Tea plant</name>
    <name type="synonym">Thea sinensis</name>
    <dbReference type="NCBI Taxonomy" id="4442"/>
    <lineage>
        <taxon>Eukaryota</taxon>
        <taxon>Viridiplantae</taxon>
        <taxon>Streptophyta</taxon>
        <taxon>Embryophyta</taxon>
        <taxon>Tracheophyta</taxon>
        <taxon>Spermatophyta</taxon>
        <taxon>Magnoliopsida</taxon>
        <taxon>eudicotyledons</taxon>
        <taxon>Gunneridae</taxon>
        <taxon>Pentapetalae</taxon>
        <taxon>asterids</taxon>
        <taxon>Ericales</taxon>
        <taxon>Theaceae</taxon>
        <taxon>Camellia</taxon>
    </lineage>
</organism>
<feature type="region of interest" description="Disordered" evidence="7">
    <location>
        <begin position="160"/>
        <end position="189"/>
    </location>
</feature>
<protein>
    <submittedName>
        <fullName evidence="8">Uncharacterized protein</fullName>
    </submittedName>
</protein>
<comment type="subcellular location">
    <subcellularLocation>
        <location evidence="1">Cytoplasm</location>
    </subcellularLocation>
</comment>
<evidence type="ECO:0000256" key="6">
    <source>
        <dbReference type="ARBA" id="ARBA00024199"/>
    </source>
</evidence>
<gene>
    <name evidence="8" type="ORF">HYC85_020446</name>
</gene>
<evidence type="ECO:0000256" key="7">
    <source>
        <dbReference type="SAM" id="MobiDB-lite"/>
    </source>
</evidence>
<reference evidence="8 9" key="2">
    <citation type="submission" date="2020-07" db="EMBL/GenBank/DDBJ databases">
        <title>Genome assembly of wild tea tree DASZ reveals pedigree and selection history of tea varieties.</title>
        <authorList>
            <person name="Zhang W."/>
        </authorList>
    </citation>
    <scope>NUCLEOTIDE SEQUENCE [LARGE SCALE GENOMIC DNA]</scope>
    <source>
        <strain evidence="9">cv. G240</strain>
        <tissue evidence="8">Leaf</tissue>
    </source>
</reference>
<evidence type="ECO:0000256" key="2">
    <source>
        <dbReference type="ARBA" id="ARBA00022490"/>
    </source>
</evidence>
<keyword evidence="5" id="KW-0539">Nucleus</keyword>
<dbReference type="AlphaFoldDB" id="A0A7J7GTL3"/>
<feature type="region of interest" description="Disordered" evidence="7">
    <location>
        <begin position="91"/>
        <end position="110"/>
    </location>
</feature>
<dbReference type="PANTHER" id="PTHR33347:SF34">
    <property type="entry name" value="PROTEIN SOB FIVE-LIKE 6"/>
    <property type="match status" value="1"/>
</dbReference>
<keyword evidence="2" id="KW-0963">Cytoplasm</keyword>
<feature type="region of interest" description="Disordered" evidence="7">
    <location>
        <begin position="48"/>
        <end position="75"/>
    </location>
</feature>
<dbReference type="GO" id="GO:0009736">
    <property type="term" value="P:cytokinin-activated signaling pathway"/>
    <property type="evidence" value="ECO:0007669"/>
    <property type="project" value="UniProtKB-KW"/>
</dbReference>
<dbReference type="PANTHER" id="PTHR33347">
    <property type="entry name" value="OSJNBA0091C07.3 PROTEIN"/>
    <property type="match status" value="1"/>
</dbReference>
<evidence type="ECO:0000256" key="5">
    <source>
        <dbReference type="ARBA" id="ARBA00023242"/>
    </source>
</evidence>
<accession>A0A7J7GTL3</accession>
<dbReference type="Proteomes" id="UP000593564">
    <property type="component" value="Unassembled WGS sequence"/>
</dbReference>
<name>A0A7J7GTL3_CAMSI</name>
<evidence type="ECO:0000313" key="8">
    <source>
        <dbReference type="EMBL" id="KAF5942804.1"/>
    </source>
</evidence>
<dbReference type="InterPro" id="IPR044670">
    <property type="entry name" value="SOFL"/>
</dbReference>
<keyword evidence="3" id="KW-0203">Cytokinin biosynthesis</keyword>
<dbReference type="EMBL" id="JACBKZ010000009">
    <property type="protein sequence ID" value="KAF5942804.1"/>
    <property type="molecule type" value="Genomic_DNA"/>
</dbReference>
<sequence>MNISTSECSSGCESGWTNYLDQSSYSAAEQFQKDGSEDCRYKLGANVEENGEDEDLSMVSDASSGPPHFQEDDGEDCFDETGYFCYGSSVSKQPNKTKKEKKIKQQFSCPDDTATSPIMSFSKKHVALSPNGASTEHTFSATPFKGKSALQKQFGFFQSSASGKPASGATGLPAASHDTENGHVKAKGI</sequence>
<comment type="caution">
    <text evidence="8">The sequence shown here is derived from an EMBL/GenBank/DDBJ whole genome shotgun (WGS) entry which is preliminary data.</text>
</comment>
<keyword evidence="4" id="KW-0932">Cytokinin signaling pathway</keyword>
<proteinExistence type="inferred from homology"/>
<evidence type="ECO:0000256" key="3">
    <source>
        <dbReference type="ARBA" id="ARBA00022712"/>
    </source>
</evidence>
<reference evidence="9" key="1">
    <citation type="journal article" date="2020" name="Nat. Commun.">
        <title>Genome assembly of wild tea tree DASZ reveals pedigree and selection history of tea varieties.</title>
        <authorList>
            <person name="Zhang W."/>
            <person name="Zhang Y."/>
            <person name="Qiu H."/>
            <person name="Guo Y."/>
            <person name="Wan H."/>
            <person name="Zhang X."/>
            <person name="Scossa F."/>
            <person name="Alseekh S."/>
            <person name="Zhang Q."/>
            <person name="Wang P."/>
            <person name="Xu L."/>
            <person name="Schmidt M.H."/>
            <person name="Jia X."/>
            <person name="Li D."/>
            <person name="Zhu A."/>
            <person name="Guo F."/>
            <person name="Chen W."/>
            <person name="Ni D."/>
            <person name="Usadel B."/>
            <person name="Fernie A.R."/>
            <person name="Wen W."/>
        </authorList>
    </citation>
    <scope>NUCLEOTIDE SEQUENCE [LARGE SCALE GENOMIC DNA]</scope>
    <source>
        <strain evidence="9">cv. G240</strain>
    </source>
</reference>
<dbReference type="GO" id="GO:0009691">
    <property type="term" value="P:cytokinin biosynthetic process"/>
    <property type="evidence" value="ECO:0007669"/>
    <property type="project" value="UniProtKB-KW"/>
</dbReference>
<evidence type="ECO:0000256" key="4">
    <source>
        <dbReference type="ARBA" id="ARBA00022864"/>
    </source>
</evidence>
<evidence type="ECO:0000256" key="1">
    <source>
        <dbReference type="ARBA" id="ARBA00004496"/>
    </source>
</evidence>
<keyword evidence="9" id="KW-1185">Reference proteome</keyword>
<comment type="similarity">
    <text evidence="6">Belongs to the SOFL plant protein family.</text>
</comment>
<feature type="compositionally biased region" description="Basic residues" evidence="7">
    <location>
        <begin position="95"/>
        <end position="104"/>
    </location>
</feature>
<evidence type="ECO:0000313" key="9">
    <source>
        <dbReference type="Proteomes" id="UP000593564"/>
    </source>
</evidence>